<evidence type="ECO:0000259" key="4">
    <source>
        <dbReference type="Pfam" id="PF13193"/>
    </source>
</evidence>
<dbReference type="InterPro" id="IPR045851">
    <property type="entry name" value="AMP-bd_C_sf"/>
</dbReference>
<dbReference type="InterPro" id="IPR020845">
    <property type="entry name" value="AMP-binding_CS"/>
</dbReference>
<dbReference type="EMBL" id="JAACJL010000015">
    <property type="protein sequence ID" value="KAF4620665.1"/>
    <property type="molecule type" value="Genomic_DNA"/>
</dbReference>
<evidence type="ECO:0000256" key="1">
    <source>
        <dbReference type="ARBA" id="ARBA00006432"/>
    </source>
</evidence>
<dbReference type="Gene3D" id="3.40.50.980">
    <property type="match status" value="2"/>
</dbReference>
<evidence type="ECO:0008006" key="7">
    <source>
        <dbReference type="Google" id="ProtNLM"/>
    </source>
</evidence>
<dbReference type="PANTHER" id="PTHR24096">
    <property type="entry name" value="LONG-CHAIN-FATTY-ACID--COA LIGASE"/>
    <property type="match status" value="1"/>
</dbReference>
<dbReference type="Gene3D" id="3.30.300.30">
    <property type="match status" value="1"/>
</dbReference>
<dbReference type="GO" id="GO:0016405">
    <property type="term" value="F:CoA-ligase activity"/>
    <property type="evidence" value="ECO:0007669"/>
    <property type="project" value="TreeGrafter"/>
</dbReference>
<dbReference type="Pfam" id="PF13193">
    <property type="entry name" value="AMP-binding_C"/>
    <property type="match status" value="1"/>
</dbReference>
<dbReference type="AlphaFoldDB" id="A0A8H4R1S5"/>
<proteinExistence type="inferred from homology"/>
<dbReference type="Gene3D" id="2.30.38.10">
    <property type="entry name" value="Luciferase, Domain 3"/>
    <property type="match status" value="1"/>
</dbReference>
<evidence type="ECO:0000313" key="5">
    <source>
        <dbReference type="EMBL" id="KAF4620665.1"/>
    </source>
</evidence>
<dbReference type="PROSITE" id="PS00455">
    <property type="entry name" value="AMP_BINDING"/>
    <property type="match status" value="1"/>
</dbReference>
<protein>
    <recommendedName>
        <fullName evidence="7">AMP binding protein</fullName>
    </recommendedName>
</protein>
<keyword evidence="6" id="KW-1185">Reference proteome</keyword>
<dbReference type="InterPro" id="IPR000873">
    <property type="entry name" value="AMP-dep_synth/lig_dom"/>
</dbReference>
<accession>A0A8H4R1S5</accession>
<comment type="caution">
    <text evidence="5">The sequence shown here is derived from an EMBL/GenBank/DDBJ whole genome shotgun (WGS) entry which is preliminary data.</text>
</comment>
<name>A0A8H4R1S5_9AGAR</name>
<evidence type="ECO:0000259" key="3">
    <source>
        <dbReference type="Pfam" id="PF00501"/>
    </source>
</evidence>
<sequence>MAPKIYTSPFPATNLPEQSVFTYLFSSSAATNTVGGYDASAPAFIDAPTGTRISRAQLKQLSLTIGHGLRHHPNLSLKRGETILIYSQNSLNWPVILFGAVAAGLRCTLANNAYNSRELAFQYTDSGAKVIFANEDGVATARETLKSLGLSQSETEKRIVVLTNGLEWAGGPSAPKRSELSGLLTMADLLKLGTLKEEEKFDGDLANETVYLCYSSGTTGKPKGVETTHKNITSVLECVKPAFPPLNLGVDSMLGILPFYHIYGAVKLLHFPLSQGAPVAIMARFDPEQFCANVEKYQITISLIVPPVLVVLSRHPAVDKYDMSSLKTLFSGAAPLGAALSKQLKVSDRLLPKRKGKGPVHILQGYGLTETSPTTHLVPSTHAESKVGSIGVLLPNLEARLVVDGDGDGNIDAEDGQPGEIWVRGPTIMKGYLNNQKATVDAITHDKWFKTGDIAIRDKDGFYYIVDRRKELIKYKGFQVPPAELESVLLTHPDIADAAVIGVDSAKEATELPRAYVVHANPDSVKTDAQKHAFSESIKKWIQGKVARHKFLRGGVVVIDIVPKSAAGKILRRELRERAKVELAGRDPSDDVVKSKL</sequence>
<organism evidence="5 6">
    <name type="scientific">Agrocybe pediades</name>
    <dbReference type="NCBI Taxonomy" id="84607"/>
    <lineage>
        <taxon>Eukaryota</taxon>
        <taxon>Fungi</taxon>
        <taxon>Dikarya</taxon>
        <taxon>Basidiomycota</taxon>
        <taxon>Agaricomycotina</taxon>
        <taxon>Agaricomycetes</taxon>
        <taxon>Agaricomycetidae</taxon>
        <taxon>Agaricales</taxon>
        <taxon>Agaricineae</taxon>
        <taxon>Strophariaceae</taxon>
        <taxon>Agrocybe</taxon>
    </lineage>
</organism>
<feature type="domain" description="AMP-binding enzyme C-terminal" evidence="4">
    <location>
        <begin position="484"/>
        <end position="569"/>
    </location>
</feature>
<reference evidence="5 6" key="1">
    <citation type="submission" date="2019-12" db="EMBL/GenBank/DDBJ databases">
        <authorList>
            <person name="Floudas D."/>
            <person name="Bentzer J."/>
            <person name="Ahren D."/>
            <person name="Johansson T."/>
            <person name="Persson P."/>
            <person name="Tunlid A."/>
        </authorList>
    </citation>
    <scope>NUCLEOTIDE SEQUENCE [LARGE SCALE GENOMIC DNA]</scope>
    <source>
        <strain evidence="5 6">CBS 102.39</strain>
    </source>
</reference>
<dbReference type="PANTHER" id="PTHR24096:SF149">
    <property type="entry name" value="AMP-BINDING DOMAIN-CONTAINING PROTEIN-RELATED"/>
    <property type="match status" value="1"/>
</dbReference>
<dbReference type="CDD" id="cd05911">
    <property type="entry name" value="Firefly_Luc_like"/>
    <property type="match status" value="1"/>
</dbReference>
<dbReference type="SUPFAM" id="SSF56801">
    <property type="entry name" value="Acetyl-CoA synthetase-like"/>
    <property type="match status" value="1"/>
</dbReference>
<dbReference type="InterPro" id="IPR025110">
    <property type="entry name" value="AMP-bd_C"/>
</dbReference>
<keyword evidence="2" id="KW-0436">Ligase</keyword>
<gene>
    <name evidence="5" type="ORF">D9613_000819</name>
</gene>
<evidence type="ECO:0000313" key="6">
    <source>
        <dbReference type="Proteomes" id="UP000521872"/>
    </source>
</evidence>
<dbReference type="Pfam" id="PF00501">
    <property type="entry name" value="AMP-binding"/>
    <property type="match status" value="1"/>
</dbReference>
<dbReference type="Proteomes" id="UP000521872">
    <property type="component" value="Unassembled WGS sequence"/>
</dbReference>
<feature type="domain" description="AMP-dependent synthetase/ligase" evidence="3">
    <location>
        <begin position="40"/>
        <end position="433"/>
    </location>
</feature>
<evidence type="ECO:0000256" key="2">
    <source>
        <dbReference type="ARBA" id="ARBA00022598"/>
    </source>
</evidence>
<comment type="similarity">
    <text evidence="1">Belongs to the ATP-dependent AMP-binding enzyme family.</text>
</comment>